<dbReference type="STRING" id="1034943.BN59_03275"/>
<dbReference type="PANTHER" id="PTHR37089:SF3">
    <property type="entry name" value="EXPORTED PROTEIN"/>
    <property type="match status" value="1"/>
</dbReference>
<dbReference type="eggNOG" id="COG5430">
    <property type="taxonomic scope" value="Bacteria"/>
</dbReference>
<sequence length="160" mass="16550">MQLKLIVFFILGLFSTLSQATCIGVGCSCTVTSTPVAFASYNPTSATATTGTGTVTVTCTALVANLNVAYQIALSAGSNGTFSARKMISGSTLLQYNLYTDSGYTTVWGDGSSGTSVVNDSYTLLLLAVIRNYPVYGKIPGSQVAGAGVYNDTITVTVTY</sequence>
<accession>A0A078KX24</accession>
<feature type="signal peptide" evidence="1">
    <location>
        <begin position="1"/>
        <end position="20"/>
    </location>
</feature>
<dbReference type="Proteomes" id="UP000044071">
    <property type="component" value="Unassembled WGS sequence"/>
</dbReference>
<dbReference type="OrthoDB" id="5660015at2"/>
<feature type="domain" description="Spore coat protein U/FanG" evidence="2">
    <location>
        <begin position="26"/>
        <end position="157"/>
    </location>
</feature>
<keyword evidence="1" id="KW-0732">Signal</keyword>
<dbReference type="PANTHER" id="PTHR37089">
    <property type="entry name" value="PROTEIN U-RELATED"/>
    <property type="match status" value="1"/>
</dbReference>
<dbReference type="Pfam" id="PF05229">
    <property type="entry name" value="SCPU"/>
    <property type="match status" value="1"/>
</dbReference>
<gene>
    <name evidence="3" type="ORF">BN59_03275</name>
</gene>
<dbReference type="InterPro" id="IPR053167">
    <property type="entry name" value="Spore_coat_component"/>
</dbReference>
<evidence type="ECO:0000313" key="4">
    <source>
        <dbReference type="Proteomes" id="UP000044071"/>
    </source>
</evidence>
<evidence type="ECO:0000313" key="3">
    <source>
        <dbReference type="EMBL" id="CDZ78960.1"/>
    </source>
</evidence>
<name>A0A078KX24_9GAMM</name>
<reference evidence="3 4" key="1">
    <citation type="submission" date="2014-06" db="EMBL/GenBank/DDBJ databases">
        <authorList>
            <person name="Urmite Genomes Urmite Genomes"/>
        </authorList>
    </citation>
    <scope>NUCLEOTIDE SEQUENCE [LARGE SCALE GENOMIC DNA]</scope>
</reference>
<keyword evidence="4" id="KW-1185">Reference proteome</keyword>
<feature type="chain" id="PRO_5009744062" evidence="1">
    <location>
        <begin position="21"/>
        <end position="160"/>
    </location>
</feature>
<dbReference type="RefSeq" id="WP_081935185.1">
    <property type="nucleotide sequence ID" value="NZ_CCVW01000004.1"/>
</dbReference>
<evidence type="ECO:0000259" key="2">
    <source>
        <dbReference type="Pfam" id="PF05229"/>
    </source>
</evidence>
<protein>
    <submittedName>
        <fullName evidence="3">Putative secreted protein</fullName>
    </submittedName>
</protein>
<dbReference type="AlphaFoldDB" id="A0A078KX24"/>
<organism evidence="3 4">
    <name type="scientific">Legionella massiliensis</name>
    <dbReference type="NCBI Taxonomy" id="1034943"/>
    <lineage>
        <taxon>Bacteria</taxon>
        <taxon>Pseudomonadati</taxon>
        <taxon>Pseudomonadota</taxon>
        <taxon>Gammaproteobacteria</taxon>
        <taxon>Legionellales</taxon>
        <taxon>Legionellaceae</taxon>
        <taxon>Legionella</taxon>
    </lineage>
</organism>
<dbReference type="EMBL" id="CCSB01000004">
    <property type="protein sequence ID" value="CDZ78960.1"/>
    <property type="molecule type" value="Genomic_DNA"/>
</dbReference>
<dbReference type="PROSITE" id="PS51257">
    <property type="entry name" value="PROKAR_LIPOPROTEIN"/>
    <property type="match status" value="1"/>
</dbReference>
<proteinExistence type="predicted"/>
<dbReference type="SMART" id="SM00972">
    <property type="entry name" value="SCPU"/>
    <property type="match status" value="1"/>
</dbReference>
<evidence type="ECO:0000256" key="1">
    <source>
        <dbReference type="SAM" id="SignalP"/>
    </source>
</evidence>
<dbReference type="InterPro" id="IPR007893">
    <property type="entry name" value="Spore_coat_U/FanG"/>
</dbReference>